<dbReference type="GO" id="GO:0005509">
    <property type="term" value="F:calcium ion binding"/>
    <property type="evidence" value="ECO:0007669"/>
    <property type="project" value="InterPro"/>
</dbReference>
<dbReference type="InterPro" id="IPR002372">
    <property type="entry name" value="PQQ_rpt_dom"/>
</dbReference>
<dbReference type="SMART" id="SM00564">
    <property type="entry name" value="PQQ"/>
    <property type="match status" value="4"/>
</dbReference>
<dbReference type="InterPro" id="IPR011047">
    <property type="entry name" value="Quinoprotein_ADH-like_sf"/>
</dbReference>
<evidence type="ECO:0000313" key="4">
    <source>
        <dbReference type="Proteomes" id="UP000199518"/>
    </source>
</evidence>
<feature type="chain" id="PRO_5011487325" evidence="1">
    <location>
        <begin position="19"/>
        <end position="484"/>
    </location>
</feature>
<evidence type="ECO:0000256" key="1">
    <source>
        <dbReference type="SAM" id="SignalP"/>
    </source>
</evidence>
<sequence>MKILSLALGVMVLFSSQAALPLMAAAPAPWPQFRGPAGSGLAEDEHPPVEIGPDKNVKWKVSTPGGASSAIVVGDLLVLTAFDGQKLWTIAYRRADGSEAWRADAPYQKLEAYHPTEGSPAASTPATDGERIVSYFGSCGLFCYDLSGKQLWQHAMPPAATVADFGTGVSPILVDGLVILLRDERNAPQILALDVATGKVKWERKRESISGFGTPVIWENGSNKQIVAPGYGRMIAYDLTTGEEAWSHEGMPSASCTTPVVGDGLLYFAGWSPGDADEKGGFKMPTFDQLLAGNDADANKDGVFSKEESAKTPFKDFFDNNDPDKDGLVTRKEWDDMLAFMSRSKNSAFALQPAAVGKTGGAQVLWLKTSGLPYVPSAILYKGRFIMVKDGGIVTGYNARTGEEAFQKRAVAPGEYYSSPVAAGGNLYFTSLKEGVVTVVKLDGDELKTVAKNPPLGERVSATPAIADNTLYLRTAGHLYAFGE</sequence>
<accession>A0A1I3LRE0</accession>
<dbReference type="STRING" id="1576369.SAMN05421753_11345"/>
<protein>
    <submittedName>
        <fullName evidence="3">Outer membrane protein assembly factor BamB, contains PQQ-like beta-propeller repeat</fullName>
    </submittedName>
</protein>
<dbReference type="InterPro" id="IPR002048">
    <property type="entry name" value="EF_hand_dom"/>
</dbReference>
<name>A0A1I3LRE0_9PLAN</name>
<keyword evidence="1" id="KW-0732">Signal</keyword>
<evidence type="ECO:0000259" key="2">
    <source>
        <dbReference type="PROSITE" id="PS50222"/>
    </source>
</evidence>
<dbReference type="EMBL" id="FOQD01000013">
    <property type="protein sequence ID" value="SFI87339.1"/>
    <property type="molecule type" value="Genomic_DNA"/>
</dbReference>
<dbReference type="PANTHER" id="PTHR34512:SF30">
    <property type="entry name" value="OUTER MEMBRANE PROTEIN ASSEMBLY FACTOR BAMB"/>
    <property type="match status" value="1"/>
</dbReference>
<dbReference type="Gene3D" id="2.130.10.10">
    <property type="entry name" value="YVTN repeat-like/Quinoprotein amine dehydrogenase"/>
    <property type="match status" value="1"/>
</dbReference>
<dbReference type="InterPro" id="IPR018247">
    <property type="entry name" value="EF_Hand_1_Ca_BS"/>
</dbReference>
<proteinExistence type="predicted"/>
<dbReference type="InterPro" id="IPR018391">
    <property type="entry name" value="PQQ_b-propeller_rpt"/>
</dbReference>
<organism evidence="3 4">
    <name type="scientific">Planctomicrobium piriforme</name>
    <dbReference type="NCBI Taxonomy" id="1576369"/>
    <lineage>
        <taxon>Bacteria</taxon>
        <taxon>Pseudomonadati</taxon>
        <taxon>Planctomycetota</taxon>
        <taxon>Planctomycetia</taxon>
        <taxon>Planctomycetales</taxon>
        <taxon>Planctomycetaceae</taxon>
        <taxon>Planctomicrobium</taxon>
    </lineage>
</organism>
<dbReference type="OrthoDB" id="244732at2"/>
<dbReference type="Gene3D" id="2.40.128.630">
    <property type="match status" value="1"/>
</dbReference>
<feature type="domain" description="EF-hand" evidence="2">
    <location>
        <begin position="309"/>
        <end position="344"/>
    </location>
</feature>
<dbReference type="SUPFAM" id="SSF50998">
    <property type="entry name" value="Quinoprotein alcohol dehydrogenase-like"/>
    <property type="match status" value="2"/>
</dbReference>
<dbReference type="PROSITE" id="PS50222">
    <property type="entry name" value="EF_HAND_2"/>
    <property type="match status" value="1"/>
</dbReference>
<keyword evidence="4" id="KW-1185">Reference proteome</keyword>
<dbReference type="Gene3D" id="1.10.238.10">
    <property type="entry name" value="EF-hand"/>
    <property type="match status" value="1"/>
</dbReference>
<dbReference type="AlphaFoldDB" id="A0A1I3LRE0"/>
<dbReference type="Proteomes" id="UP000199518">
    <property type="component" value="Unassembled WGS sequence"/>
</dbReference>
<dbReference type="PROSITE" id="PS00018">
    <property type="entry name" value="EF_HAND_1"/>
    <property type="match status" value="1"/>
</dbReference>
<dbReference type="SUPFAM" id="SSF47473">
    <property type="entry name" value="EF-hand"/>
    <property type="match status" value="1"/>
</dbReference>
<evidence type="ECO:0000313" key="3">
    <source>
        <dbReference type="EMBL" id="SFI87339.1"/>
    </source>
</evidence>
<dbReference type="Pfam" id="PF13360">
    <property type="entry name" value="PQQ_2"/>
    <property type="match status" value="2"/>
</dbReference>
<dbReference type="PANTHER" id="PTHR34512">
    <property type="entry name" value="CELL SURFACE PROTEIN"/>
    <property type="match status" value="1"/>
</dbReference>
<dbReference type="InterPro" id="IPR011992">
    <property type="entry name" value="EF-hand-dom_pair"/>
</dbReference>
<dbReference type="InterPro" id="IPR015943">
    <property type="entry name" value="WD40/YVTN_repeat-like_dom_sf"/>
</dbReference>
<gene>
    <name evidence="3" type="ORF">SAMN05421753_11345</name>
</gene>
<dbReference type="RefSeq" id="WP_092052240.1">
    <property type="nucleotide sequence ID" value="NZ_FOQD01000013.1"/>
</dbReference>
<feature type="signal peptide" evidence="1">
    <location>
        <begin position="1"/>
        <end position="18"/>
    </location>
</feature>
<reference evidence="4" key="1">
    <citation type="submission" date="2016-10" db="EMBL/GenBank/DDBJ databases">
        <authorList>
            <person name="Varghese N."/>
            <person name="Submissions S."/>
        </authorList>
    </citation>
    <scope>NUCLEOTIDE SEQUENCE [LARGE SCALE GENOMIC DNA]</scope>
    <source>
        <strain evidence="4">DSM 26348</strain>
    </source>
</reference>